<sequence length="411" mass="47109">MLQSTTYIQRQRFVWIDAICINQDDIEERSSQVQMMSNIFERAVCIIGWLGQADDTTADAISVMERLSSLSCLPLSKADIGNMQRSFEHITQAEFFDPQAYLSKLGIRFITAAEWLAWVVFLSRPYFERGWIVQEVIIAKRIVLVCGRYIIPWNQLATASFFLGFVPQWGSYLNRGQMHNWVMPGSPDTSKFERMLVPEASESVLPVAAVNLVKIRTYARFDVQYGGVTPKVFGLYGLLECFRSTVATDPRDKIFALLSIADRTKAPFADPSASIILSPDYKLPTEVLFIRLTRLMIRCHGDLRIFQYRELDVRRRLRSLPSWVPDYSVAQIPDRLGSGLSNCDWKSSGDEKYYADGRELDDPLLSLQGRCISRVEKVSLSTQYTRPTALWGSIFQLLEGMRWQRFLDGRE</sequence>
<evidence type="ECO:0000313" key="2">
    <source>
        <dbReference type="EMBL" id="KAH7303075.1"/>
    </source>
</evidence>
<protein>
    <submittedName>
        <fullName evidence="2">Heterokaryon incompatibility protein-domain-containing protein</fullName>
    </submittedName>
</protein>
<dbReference type="PANTHER" id="PTHR24148:SF73">
    <property type="entry name" value="HET DOMAIN PROTEIN (AFU_ORTHOLOGUE AFUA_8G01020)"/>
    <property type="match status" value="1"/>
</dbReference>
<dbReference type="EMBL" id="JAGPNK010000041">
    <property type="protein sequence ID" value="KAH7303075.1"/>
    <property type="molecule type" value="Genomic_DNA"/>
</dbReference>
<organism evidence="2 3">
    <name type="scientific">Stachybotrys elegans</name>
    <dbReference type="NCBI Taxonomy" id="80388"/>
    <lineage>
        <taxon>Eukaryota</taxon>
        <taxon>Fungi</taxon>
        <taxon>Dikarya</taxon>
        <taxon>Ascomycota</taxon>
        <taxon>Pezizomycotina</taxon>
        <taxon>Sordariomycetes</taxon>
        <taxon>Hypocreomycetidae</taxon>
        <taxon>Hypocreales</taxon>
        <taxon>Stachybotryaceae</taxon>
        <taxon>Stachybotrys</taxon>
    </lineage>
</organism>
<accession>A0A8K0WJL7</accession>
<name>A0A8K0WJL7_9HYPO</name>
<gene>
    <name evidence="2" type="ORF">B0I35DRAFT_485467</name>
</gene>
<dbReference type="InterPro" id="IPR010730">
    <property type="entry name" value="HET"/>
</dbReference>
<comment type="caution">
    <text evidence="2">The sequence shown here is derived from an EMBL/GenBank/DDBJ whole genome shotgun (WGS) entry which is preliminary data.</text>
</comment>
<evidence type="ECO:0000259" key="1">
    <source>
        <dbReference type="Pfam" id="PF06985"/>
    </source>
</evidence>
<keyword evidence="3" id="KW-1185">Reference proteome</keyword>
<dbReference type="Proteomes" id="UP000813444">
    <property type="component" value="Unassembled WGS sequence"/>
</dbReference>
<evidence type="ECO:0000313" key="3">
    <source>
        <dbReference type="Proteomes" id="UP000813444"/>
    </source>
</evidence>
<dbReference type="AlphaFoldDB" id="A0A8K0WJL7"/>
<proteinExistence type="predicted"/>
<reference evidence="2" key="1">
    <citation type="journal article" date="2021" name="Nat. Commun.">
        <title>Genetic determinants of endophytism in the Arabidopsis root mycobiome.</title>
        <authorList>
            <person name="Mesny F."/>
            <person name="Miyauchi S."/>
            <person name="Thiergart T."/>
            <person name="Pickel B."/>
            <person name="Atanasova L."/>
            <person name="Karlsson M."/>
            <person name="Huettel B."/>
            <person name="Barry K.W."/>
            <person name="Haridas S."/>
            <person name="Chen C."/>
            <person name="Bauer D."/>
            <person name="Andreopoulos W."/>
            <person name="Pangilinan J."/>
            <person name="LaButti K."/>
            <person name="Riley R."/>
            <person name="Lipzen A."/>
            <person name="Clum A."/>
            <person name="Drula E."/>
            <person name="Henrissat B."/>
            <person name="Kohler A."/>
            <person name="Grigoriev I.V."/>
            <person name="Martin F.M."/>
            <person name="Hacquard S."/>
        </authorList>
    </citation>
    <scope>NUCLEOTIDE SEQUENCE</scope>
    <source>
        <strain evidence="2">MPI-CAGE-CH-0235</strain>
    </source>
</reference>
<dbReference type="OrthoDB" id="3548654at2759"/>
<feature type="domain" description="Heterokaryon incompatibility" evidence="1">
    <location>
        <begin position="9"/>
        <end position="135"/>
    </location>
</feature>
<dbReference type="Pfam" id="PF06985">
    <property type="entry name" value="HET"/>
    <property type="match status" value="1"/>
</dbReference>
<dbReference type="InterPro" id="IPR052895">
    <property type="entry name" value="HetReg/Transcr_Mod"/>
</dbReference>
<dbReference type="PANTHER" id="PTHR24148">
    <property type="entry name" value="ANKYRIN REPEAT DOMAIN-CONTAINING PROTEIN 39 HOMOLOG-RELATED"/>
    <property type="match status" value="1"/>
</dbReference>